<evidence type="ECO:0000313" key="1">
    <source>
        <dbReference type="EMBL" id="RDX40936.1"/>
    </source>
</evidence>
<dbReference type="EMBL" id="KZ857530">
    <property type="protein sequence ID" value="RDX40936.1"/>
    <property type="molecule type" value="Genomic_DNA"/>
</dbReference>
<dbReference type="AlphaFoldDB" id="A0A371CKX0"/>
<gene>
    <name evidence="1" type="ORF">OH76DRAFT_280590</name>
</gene>
<keyword evidence="2" id="KW-1185">Reference proteome</keyword>
<accession>A0A371CKX0</accession>
<name>A0A371CKX0_9APHY</name>
<dbReference type="Proteomes" id="UP000256964">
    <property type="component" value="Unassembled WGS sequence"/>
</dbReference>
<reference evidence="1 2" key="1">
    <citation type="journal article" date="2018" name="Biotechnol. Biofuels">
        <title>Integrative visual omics of the white-rot fungus Polyporus brumalis exposes the biotechnological potential of its oxidative enzymes for delignifying raw plant biomass.</title>
        <authorList>
            <person name="Miyauchi S."/>
            <person name="Rancon A."/>
            <person name="Drula E."/>
            <person name="Hage H."/>
            <person name="Chaduli D."/>
            <person name="Favel A."/>
            <person name="Grisel S."/>
            <person name="Henrissat B."/>
            <person name="Herpoel-Gimbert I."/>
            <person name="Ruiz-Duenas F.J."/>
            <person name="Chevret D."/>
            <person name="Hainaut M."/>
            <person name="Lin J."/>
            <person name="Wang M."/>
            <person name="Pangilinan J."/>
            <person name="Lipzen A."/>
            <person name="Lesage-Meessen L."/>
            <person name="Navarro D."/>
            <person name="Riley R."/>
            <person name="Grigoriev I.V."/>
            <person name="Zhou S."/>
            <person name="Raouche S."/>
            <person name="Rosso M.N."/>
        </authorList>
    </citation>
    <scope>NUCLEOTIDE SEQUENCE [LARGE SCALE GENOMIC DNA]</scope>
    <source>
        <strain evidence="1 2">BRFM 1820</strain>
    </source>
</reference>
<protein>
    <submittedName>
        <fullName evidence="1">Uncharacterized protein</fullName>
    </submittedName>
</protein>
<proteinExistence type="predicted"/>
<sequence length="183" mass="19670">MSYIAYPRLPSSDPAAGSISAITASLRPSSDVPSLSLSMSMSSGIRHPRSPVAFDAAQNVNVVAQTSSGVVIDASVMMLRTRTRTRTRKNQRRTGTSHRPLWALILSLSSRMCEPSESASAACTRRGCMAHRRRLGGACAARRGGCRIECCELSSALCMRTGSRLSSCRHPVKPQSGSWCPWG</sequence>
<evidence type="ECO:0000313" key="2">
    <source>
        <dbReference type="Proteomes" id="UP000256964"/>
    </source>
</evidence>
<organism evidence="1 2">
    <name type="scientific">Lentinus brumalis</name>
    <dbReference type="NCBI Taxonomy" id="2498619"/>
    <lineage>
        <taxon>Eukaryota</taxon>
        <taxon>Fungi</taxon>
        <taxon>Dikarya</taxon>
        <taxon>Basidiomycota</taxon>
        <taxon>Agaricomycotina</taxon>
        <taxon>Agaricomycetes</taxon>
        <taxon>Polyporales</taxon>
        <taxon>Polyporaceae</taxon>
        <taxon>Lentinus</taxon>
    </lineage>
</organism>